<accession>U2SDG9</accession>
<dbReference type="Proteomes" id="UP000017052">
    <property type="component" value="Unassembled WGS sequence"/>
</dbReference>
<dbReference type="OrthoDB" id="9815592at2"/>
<evidence type="ECO:0000313" key="1">
    <source>
        <dbReference type="EMBL" id="ERK60767.1"/>
    </source>
</evidence>
<dbReference type="RefSeq" id="WP_021796728.1">
    <property type="nucleotide sequence ID" value="NZ_ACVN02000074.1"/>
</dbReference>
<dbReference type="InterPro" id="IPR011004">
    <property type="entry name" value="Trimer_LpxA-like_sf"/>
</dbReference>
<evidence type="ECO:0000313" key="2">
    <source>
        <dbReference type="Proteomes" id="UP000017052"/>
    </source>
</evidence>
<organism evidence="1 2">
    <name type="scientific">Propionibacterium acidifaciens F0233</name>
    <dbReference type="NCBI Taxonomy" id="553198"/>
    <lineage>
        <taxon>Bacteria</taxon>
        <taxon>Bacillati</taxon>
        <taxon>Actinomycetota</taxon>
        <taxon>Actinomycetes</taxon>
        <taxon>Propionibacteriales</taxon>
        <taxon>Propionibacteriaceae</taxon>
        <taxon>Propionibacterium</taxon>
    </lineage>
</organism>
<dbReference type="AlphaFoldDB" id="U2SDG9"/>
<protein>
    <recommendedName>
        <fullName evidence="3">Transferase hexapeptide repeat protein</fullName>
    </recommendedName>
</protein>
<dbReference type="SUPFAM" id="SSF51161">
    <property type="entry name" value="Trimeric LpxA-like enzymes"/>
    <property type="match status" value="1"/>
</dbReference>
<name>U2SDG9_9ACTN</name>
<dbReference type="Gene3D" id="2.160.10.10">
    <property type="entry name" value="Hexapeptide repeat proteins"/>
    <property type="match status" value="1"/>
</dbReference>
<reference evidence="1" key="1">
    <citation type="submission" date="2013-08" db="EMBL/GenBank/DDBJ databases">
        <authorList>
            <person name="Durkin A.S."/>
            <person name="Haft D.R."/>
            <person name="McCorrison J."/>
            <person name="Torralba M."/>
            <person name="Gillis M."/>
            <person name="Haft D.H."/>
            <person name="Methe B."/>
            <person name="Sutton G."/>
            <person name="Nelson K.E."/>
        </authorList>
    </citation>
    <scope>NUCLEOTIDE SEQUENCE [LARGE SCALE GENOMIC DNA]</scope>
    <source>
        <strain evidence="1">F0233</strain>
    </source>
</reference>
<keyword evidence="2" id="KW-1185">Reference proteome</keyword>
<dbReference type="GeneID" id="95360753"/>
<dbReference type="EMBL" id="ACVN02000074">
    <property type="protein sequence ID" value="ERK60767.1"/>
    <property type="molecule type" value="Genomic_DNA"/>
</dbReference>
<evidence type="ECO:0008006" key="3">
    <source>
        <dbReference type="Google" id="ProtNLM"/>
    </source>
</evidence>
<gene>
    <name evidence="1" type="ORF">HMPREF0682_0589</name>
</gene>
<proteinExistence type="predicted"/>
<sequence>MSASRALTVARALAWLLPAGAMKNRLLTRLGHRIAPRASVAPNLVWDVDEFVVADGASVLSGNMIRHLGAVELGEDAMLGRFNLVSAHPAYKANYPEPNGLFLGDGAKVLNRHQLDCSAAVHVRSFASVAGHGTTVLTHGVDLGRDAQAAYPVTVGERSFVGARCLLLGGAELPPHSVLAAGSTLLRSRGDERPESLYAGNPAVFRKKVDGAWFHRRHPHTWNLYVPGTGRTIRG</sequence>
<comment type="caution">
    <text evidence="1">The sequence shown here is derived from an EMBL/GenBank/DDBJ whole genome shotgun (WGS) entry which is preliminary data.</text>
</comment>